<dbReference type="GO" id="GO:0005886">
    <property type="term" value="C:plasma membrane"/>
    <property type="evidence" value="ECO:0007669"/>
    <property type="project" value="UniProtKB-SubCell"/>
</dbReference>
<name>A0A8H9M8A2_9PSEU</name>
<proteinExistence type="predicted"/>
<evidence type="ECO:0000313" key="9">
    <source>
        <dbReference type="Proteomes" id="UP000658656"/>
    </source>
</evidence>
<dbReference type="InterPro" id="IPR020846">
    <property type="entry name" value="MFS_dom"/>
</dbReference>
<feature type="transmembrane region" description="Helical" evidence="6">
    <location>
        <begin position="257"/>
        <end position="274"/>
    </location>
</feature>
<reference evidence="8" key="2">
    <citation type="submission" date="2020-09" db="EMBL/GenBank/DDBJ databases">
        <authorList>
            <person name="Sun Q."/>
            <person name="Zhou Y."/>
        </authorList>
    </citation>
    <scope>NUCLEOTIDE SEQUENCE</scope>
    <source>
        <strain evidence="8">CGMCC 4.7679</strain>
    </source>
</reference>
<feature type="transmembrane region" description="Helical" evidence="6">
    <location>
        <begin position="286"/>
        <end position="309"/>
    </location>
</feature>
<feature type="transmembrane region" description="Helical" evidence="6">
    <location>
        <begin position="88"/>
        <end position="112"/>
    </location>
</feature>
<accession>A0A8H9M8A2</accession>
<comment type="caution">
    <text evidence="8">The sequence shown here is derived from an EMBL/GenBank/DDBJ whole genome shotgun (WGS) entry which is preliminary data.</text>
</comment>
<evidence type="ECO:0000256" key="2">
    <source>
        <dbReference type="ARBA" id="ARBA00022692"/>
    </source>
</evidence>
<keyword evidence="3 6" id="KW-1133">Transmembrane helix</keyword>
<dbReference type="InterPro" id="IPR011701">
    <property type="entry name" value="MFS"/>
</dbReference>
<dbReference type="PANTHER" id="PTHR23501:SF154">
    <property type="entry name" value="MULTIDRUG-EFFLUX TRANSPORTER RV1634-RELATED"/>
    <property type="match status" value="1"/>
</dbReference>
<reference evidence="8" key="1">
    <citation type="journal article" date="2014" name="Int. J. Syst. Evol. Microbiol.">
        <title>Complete genome sequence of Corynebacterium casei LMG S-19264T (=DSM 44701T), isolated from a smear-ripened cheese.</title>
        <authorList>
            <consortium name="US DOE Joint Genome Institute (JGI-PGF)"/>
            <person name="Walter F."/>
            <person name="Albersmeier A."/>
            <person name="Kalinowski J."/>
            <person name="Ruckert C."/>
        </authorList>
    </citation>
    <scope>NUCLEOTIDE SEQUENCE</scope>
    <source>
        <strain evidence="8">CGMCC 4.7679</strain>
    </source>
</reference>
<dbReference type="EMBL" id="BNAV01000014">
    <property type="protein sequence ID" value="GHF81426.1"/>
    <property type="molecule type" value="Genomic_DNA"/>
</dbReference>
<feature type="compositionally biased region" description="Basic and acidic residues" evidence="5">
    <location>
        <begin position="209"/>
        <end position="220"/>
    </location>
</feature>
<evidence type="ECO:0000313" key="8">
    <source>
        <dbReference type="EMBL" id="GHF81426.1"/>
    </source>
</evidence>
<dbReference type="InterPro" id="IPR036259">
    <property type="entry name" value="MFS_trans_sf"/>
</dbReference>
<evidence type="ECO:0000256" key="1">
    <source>
        <dbReference type="ARBA" id="ARBA00004651"/>
    </source>
</evidence>
<feature type="transmembrane region" description="Helical" evidence="6">
    <location>
        <begin position="118"/>
        <end position="139"/>
    </location>
</feature>
<feature type="transmembrane region" description="Helical" evidence="6">
    <location>
        <begin position="448"/>
        <end position="468"/>
    </location>
</feature>
<dbReference type="GO" id="GO:0022857">
    <property type="term" value="F:transmembrane transporter activity"/>
    <property type="evidence" value="ECO:0007669"/>
    <property type="project" value="InterPro"/>
</dbReference>
<dbReference type="AlphaFoldDB" id="A0A8H9M8A2"/>
<feature type="transmembrane region" description="Helical" evidence="6">
    <location>
        <begin position="232"/>
        <end position="251"/>
    </location>
</feature>
<dbReference type="Pfam" id="PF07690">
    <property type="entry name" value="MFS_1"/>
    <property type="match status" value="1"/>
</dbReference>
<dbReference type="PANTHER" id="PTHR23501">
    <property type="entry name" value="MAJOR FACILITATOR SUPERFAMILY"/>
    <property type="match status" value="1"/>
</dbReference>
<dbReference type="Gene3D" id="1.20.1720.10">
    <property type="entry name" value="Multidrug resistance protein D"/>
    <property type="match status" value="1"/>
</dbReference>
<feature type="transmembrane region" description="Helical" evidence="6">
    <location>
        <begin position="353"/>
        <end position="372"/>
    </location>
</feature>
<keyword evidence="9" id="KW-1185">Reference proteome</keyword>
<feature type="region of interest" description="Disordered" evidence="5">
    <location>
        <begin position="202"/>
        <end position="230"/>
    </location>
</feature>
<keyword evidence="4 6" id="KW-0472">Membrane</keyword>
<evidence type="ECO:0000256" key="4">
    <source>
        <dbReference type="ARBA" id="ARBA00023136"/>
    </source>
</evidence>
<feature type="domain" description="Major facilitator superfamily (MFS) profile" evidence="7">
    <location>
        <begin position="24"/>
        <end position="473"/>
    </location>
</feature>
<evidence type="ECO:0000256" key="6">
    <source>
        <dbReference type="SAM" id="Phobius"/>
    </source>
</evidence>
<keyword evidence="2 6" id="KW-0812">Transmembrane</keyword>
<dbReference type="Gene3D" id="1.20.1250.20">
    <property type="entry name" value="MFS general substrate transporter like domains"/>
    <property type="match status" value="1"/>
</dbReference>
<feature type="transmembrane region" description="Helical" evidence="6">
    <location>
        <begin position="321"/>
        <end position="341"/>
    </location>
</feature>
<dbReference type="SUPFAM" id="SSF103473">
    <property type="entry name" value="MFS general substrate transporter"/>
    <property type="match status" value="1"/>
</dbReference>
<organism evidence="8 9">
    <name type="scientific">Amycolatopsis bartoniae</name>
    <dbReference type="NCBI Taxonomy" id="941986"/>
    <lineage>
        <taxon>Bacteria</taxon>
        <taxon>Bacillati</taxon>
        <taxon>Actinomycetota</taxon>
        <taxon>Actinomycetes</taxon>
        <taxon>Pseudonocardiales</taxon>
        <taxon>Pseudonocardiaceae</taxon>
        <taxon>Amycolatopsis</taxon>
    </lineage>
</organism>
<dbReference type="Proteomes" id="UP000658656">
    <property type="component" value="Unassembled WGS sequence"/>
</dbReference>
<feature type="transmembrane region" description="Helical" evidence="6">
    <location>
        <begin position="146"/>
        <end position="169"/>
    </location>
</feature>
<protein>
    <submittedName>
        <fullName evidence="8">MFS transporter</fullName>
    </submittedName>
</protein>
<feature type="transmembrane region" description="Helical" evidence="6">
    <location>
        <begin position="378"/>
        <end position="404"/>
    </location>
</feature>
<comment type="subcellular location">
    <subcellularLocation>
        <location evidence="1">Cell membrane</location>
        <topology evidence="1">Multi-pass membrane protein</topology>
    </subcellularLocation>
</comment>
<evidence type="ECO:0000256" key="3">
    <source>
        <dbReference type="ARBA" id="ARBA00022989"/>
    </source>
</evidence>
<feature type="transmembrane region" description="Helical" evidence="6">
    <location>
        <begin position="61"/>
        <end position="81"/>
    </location>
</feature>
<sequence length="476" mass="48667">MHYRGMIAVAVGRRVLWQPAHRGTTVASLLVVTLIAFENMGVATAMPTLVPALAGQALYSWPFTAFLVASVVATVLAGRLCDRRGPSLALVAGPGVFLAGLVLCGAATNMALLLAGRVLQGLGSGTVLVAVSLLIALVYTDRERPVMYAANAAAWVLPAVVGPSVAGLVTEHLGWRWVFLGLVPLAALGLALLVPVARRLGPPAASQPRRAEPPAADSRRTAPPQAPPQRRAGIPAALGAAFGVAALTWAAQHPSPVAIGYGAAGLVALGFALRRLLPPGTVTARAGLPTVVAARALLGGAFAGMEAYLPLTMTEVHGYSPALAGLPLTVSALGWSAASALQGRYPDWSRETALRLGFALVTGSLVLFAFVARPEVPGWLAFVACVAGGAGMGTGYPAITLLLYRFSPVAERGYHTSAMQLGDWVGSALTVGFGGVLLGLLASEGAPSNAVVVLATVLAALALLGVLITRRWPTQG</sequence>
<dbReference type="PROSITE" id="PS50850">
    <property type="entry name" value="MFS"/>
    <property type="match status" value="1"/>
</dbReference>
<feature type="transmembrane region" description="Helical" evidence="6">
    <location>
        <begin position="175"/>
        <end position="197"/>
    </location>
</feature>
<feature type="transmembrane region" description="Helical" evidence="6">
    <location>
        <begin position="424"/>
        <end position="442"/>
    </location>
</feature>
<evidence type="ECO:0000259" key="7">
    <source>
        <dbReference type="PROSITE" id="PS50850"/>
    </source>
</evidence>
<evidence type="ECO:0000256" key="5">
    <source>
        <dbReference type="SAM" id="MobiDB-lite"/>
    </source>
</evidence>
<gene>
    <name evidence="8" type="ORF">GCM10017566_64550</name>
</gene>